<evidence type="ECO:0000313" key="9">
    <source>
        <dbReference type="Proteomes" id="UP000594263"/>
    </source>
</evidence>
<dbReference type="PANTHER" id="PTHR31072">
    <property type="entry name" value="TRANSCRIPTION FACTOR TCP4-RELATED"/>
    <property type="match status" value="1"/>
</dbReference>
<dbReference type="Gramene" id="Kaladp0574s0002.8.v1.1">
    <property type="protein sequence ID" value="Kaladp0574s0002.8.v1.1.CDS.1"/>
    <property type="gene ID" value="Kaladp0574s0002.v1.1"/>
</dbReference>
<dbReference type="EnsemblPlants" id="Kaladp0574s0002.8.v1.1">
    <property type="protein sequence ID" value="Kaladp0574s0002.8.v1.1.CDS.1"/>
    <property type="gene ID" value="Kaladp0574s0002.v1.1"/>
</dbReference>
<evidence type="ECO:0000256" key="3">
    <source>
        <dbReference type="ARBA" id="ARBA00023125"/>
    </source>
</evidence>
<reference evidence="8" key="1">
    <citation type="submission" date="2021-01" db="UniProtKB">
        <authorList>
            <consortium name="EnsemblPlants"/>
        </authorList>
    </citation>
    <scope>IDENTIFICATION</scope>
</reference>
<evidence type="ECO:0000313" key="8">
    <source>
        <dbReference type="EnsemblPlants" id="Kaladp0574s0002.1.v1.1.CDS.1"/>
    </source>
</evidence>
<keyword evidence="3" id="KW-0238">DNA-binding</keyword>
<keyword evidence="9" id="KW-1185">Reference proteome</keyword>
<proteinExistence type="predicted"/>
<dbReference type="GO" id="GO:0003700">
    <property type="term" value="F:DNA-binding transcription factor activity"/>
    <property type="evidence" value="ECO:0007669"/>
    <property type="project" value="InterPro"/>
</dbReference>
<organism evidence="8 9">
    <name type="scientific">Kalanchoe fedtschenkoi</name>
    <name type="common">Lavender scallops</name>
    <name type="synonym">South American air plant</name>
    <dbReference type="NCBI Taxonomy" id="63787"/>
    <lineage>
        <taxon>Eukaryota</taxon>
        <taxon>Viridiplantae</taxon>
        <taxon>Streptophyta</taxon>
        <taxon>Embryophyta</taxon>
        <taxon>Tracheophyta</taxon>
        <taxon>Spermatophyta</taxon>
        <taxon>Magnoliopsida</taxon>
        <taxon>eudicotyledons</taxon>
        <taxon>Gunneridae</taxon>
        <taxon>Pentapetalae</taxon>
        <taxon>Saxifragales</taxon>
        <taxon>Crassulaceae</taxon>
        <taxon>Kalanchoe</taxon>
    </lineage>
</organism>
<keyword evidence="2" id="KW-0805">Transcription regulation</keyword>
<dbReference type="Gramene" id="Kaladp0574s0002.1.v1.1">
    <property type="protein sequence ID" value="Kaladp0574s0002.1.v1.1.CDS.1"/>
    <property type="gene ID" value="Kaladp0574s0002.v1.1"/>
</dbReference>
<dbReference type="EnsemblPlants" id="Kaladp0574s0002.1.v1.1">
    <property type="protein sequence ID" value="Kaladp0574s0002.1.v1.1.CDS.1"/>
    <property type="gene ID" value="Kaladp0574s0002.v1.1"/>
</dbReference>
<feature type="domain" description="TCP" evidence="7">
    <location>
        <begin position="54"/>
        <end position="112"/>
    </location>
</feature>
<dbReference type="GO" id="GO:0005634">
    <property type="term" value="C:nucleus"/>
    <property type="evidence" value="ECO:0007669"/>
    <property type="project" value="UniProtKB-SubCell"/>
</dbReference>
<dbReference type="GO" id="GO:0043565">
    <property type="term" value="F:sequence-specific DNA binding"/>
    <property type="evidence" value="ECO:0007669"/>
    <property type="project" value="TreeGrafter"/>
</dbReference>
<dbReference type="AlphaFoldDB" id="A0A7N0VC17"/>
<dbReference type="InterPro" id="IPR005333">
    <property type="entry name" value="Transcription_factor_TCP"/>
</dbReference>
<evidence type="ECO:0000256" key="6">
    <source>
        <dbReference type="SAM" id="MobiDB-lite"/>
    </source>
</evidence>
<dbReference type="Pfam" id="PF03634">
    <property type="entry name" value="TCP"/>
    <property type="match status" value="1"/>
</dbReference>
<comment type="subcellular location">
    <subcellularLocation>
        <location evidence="1">Nucleus</location>
    </subcellularLocation>
</comment>
<evidence type="ECO:0000256" key="5">
    <source>
        <dbReference type="ARBA" id="ARBA00023242"/>
    </source>
</evidence>
<protein>
    <recommendedName>
        <fullName evidence="7">TCP domain-containing protein</fullName>
    </recommendedName>
</protein>
<keyword evidence="4" id="KW-0804">Transcription</keyword>
<dbReference type="InterPro" id="IPR017887">
    <property type="entry name" value="TF_TCP_subgr"/>
</dbReference>
<dbReference type="PROSITE" id="PS51369">
    <property type="entry name" value="TCP"/>
    <property type="match status" value="1"/>
</dbReference>
<accession>A0A7N0VC17</accession>
<sequence>MTSSESRELVPAAKQEESADLAYNSKLGNAKTSSRQWSGFRNPRIVRVSQSSGGKDRHSKVCTVRGLRDRRIRLSVPTAIQLYDLQERLGLSQPSKVIDWLIDSTKEDIDKLPPLQLPQGSLGQFLQQSIMSHNDQIAAAPNRNSSFPLLFDANSGMFACKDNWININNNAHMQDPDMVGERSKYWDYLDAASKAKSKEIERDNELINQAEKERWMETNSQHGNHFQGLKGYNNISQASAQNFFPVAGGSPLLGSNGTSVDNNPYNQSWDPSSTPSLAQLGSRGISSMHQAHNVQNNCNLLSSSSSAFGALPSAGPQLFFCPAPNSSFFPVTTYAPYTTTSLEADPRQINSLFHLLTSTSPIKSFQQNSANPKFHSQDVDN</sequence>
<evidence type="ECO:0000259" key="7">
    <source>
        <dbReference type="PROSITE" id="PS51369"/>
    </source>
</evidence>
<name>A0A7N0VC17_KALFE</name>
<dbReference type="Proteomes" id="UP000594263">
    <property type="component" value="Unplaced"/>
</dbReference>
<evidence type="ECO:0000256" key="1">
    <source>
        <dbReference type="ARBA" id="ARBA00004123"/>
    </source>
</evidence>
<evidence type="ECO:0000256" key="4">
    <source>
        <dbReference type="ARBA" id="ARBA00023163"/>
    </source>
</evidence>
<feature type="region of interest" description="Disordered" evidence="6">
    <location>
        <begin position="255"/>
        <end position="280"/>
    </location>
</feature>
<dbReference type="OMA" id="MARSKFW"/>
<evidence type="ECO:0000256" key="2">
    <source>
        <dbReference type="ARBA" id="ARBA00023015"/>
    </source>
</evidence>
<keyword evidence="5" id="KW-0539">Nucleus</keyword>
<dbReference type="PANTHER" id="PTHR31072:SF252">
    <property type="entry name" value="TRANSCRIPTION FACTOR TCP17"/>
    <property type="match status" value="1"/>
</dbReference>